<sequence>LNRLSRGFRDGDGVSILYDMAPDETAGDVERRIVDVIARGLLKV</sequence>
<proteinExistence type="predicted"/>
<reference evidence="1" key="1">
    <citation type="submission" date="2017-02" db="UniProtKB">
        <authorList>
            <consortium name="WormBaseParasite"/>
        </authorList>
    </citation>
    <scope>IDENTIFICATION</scope>
</reference>
<evidence type="ECO:0000313" key="1">
    <source>
        <dbReference type="WBParaSite" id="HPLM_0001603501-mRNA-1"/>
    </source>
</evidence>
<dbReference type="WBParaSite" id="HPLM_0001603501-mRNA-1">
    <property type="protein sequence ID" value="HPLM_0001603501-mRNA-1"/>
    <property type="gene ID" value="HPLM_0001603501"/>
</dbReference>
<protein>
    <submittedName>
        <fullName evidence="1">Adenylate kinase</fullName>
    </submittedName>
</protein>
<accession>A0A0N4WWB3</accession>
<organism evidence="1">
    <name type="scientific">Haemonchus placei</name>
    <name type="common">Barber's pole worm</name>
    <dbReference type="NCBI Taxonomy" id="6290"/>
    <lineage>
        <taxon>Eukaryota</taxon>
        <taxon>Metazoa</taxon>
        <taxon>Ecdysozoa</taxon>
        <taxon>Nematoda</taxon>
        <taxon>Chromadorea</taxon>
        <taxon>Rhabditida</taxon>
        <taxon>Rhabditina</taxon>
        <taxon>Rhabditomorpha</taxon>
        <taxon>Strongyloidea</taxon>
        <taxon>Trichostrongylidae</taxon>
        <taxon>Haemonchus</taxon>
    </lineage>
</organism>
<dbReference type="AlphaFoldDB" id="A0A0N4WWB3"/>
<name>A0A0N4WWB3_HAEPC</name>